<organism evidence="2 3">
    <name type="scientific">Halalkaliarchaeum desulfuricum</name>
    <dbReference type="NCBI Taxonomy" id="2055893"/>
    <lineage>
        <taxon>Archaea</taxon>
        <taxon>Methanobacteriati</taxon>
        <taxon>Methanobacteriota</taxon>
        <taxon>Stenosarchaea group</taxon>
        <taxon>Halobacteria</taxon>
        <taxon>Halobacteriales</taxon>
        <taxon>Haloferacaceae</taxon>
        <taxon>Halalkaliarchaeum</taxon>
    </lineage>
</organism>
<dbReference type="Gene3D" id="3.40.1080.10">
    <property type="entry name" value="Glutaconate Coenzyme A-transferase"/>
    <property type="match status" value="1"/>
</dbReference>
<gene>
    <name evidence="2" type="primary">scoA</name>
    <name evidence="2" type="ORF">AArcSl_3187</name>
</gene>
<evidence type="ECO:0000313" key="2">
    <source>
        <dbReference type="EMBL" id="AUX10793.1"/>
    </source>
</evidence>
<keyword evidence="1 2" id="KW-0808">Transferase</keyword>
<dbReference type="RefSeq" id="WP_119821417.1">
    <property type="nucleotide sequence ID" value="NZ_CP025066.1"/>
</dbReference>
<dbReference type="GeneID" id="37879551"/>
<dbReference type="OrthoDB" id="301771at2157"/>
<evidence type="ECO:0000256" key="1">
    <source>
        <dbReference type="ARBA" id="ARBA00022679"/>
    </source>
</evidence>
<dbReference type="GO" id="GO:0008260">
    <property type="term" value="F:succinyl-CoA:3-oxo-acid CoA-transferase activity"/>
    <property type="evidence" value="ECO:0007669"/>
    <property type="project" value="UniProtKB-EC"/>
</dbReference>
<name>A0A343TNX1_9EURY</name>
<protein>
    <submittedName>
        <fullName evidence="2">3-oxoacid CoA-transferase subunit A</fullName>
        <ecNumber evidence="2">2.8.3.5</ecNumber>
    </submittedName>
</protein>
<dbReference type="KEGG" id="hdf:AArcSl_3187"/>
<dbReference type="SMART" id="SM00882">
    <property type="entry name" value="CoA_trans"/>
    <property type="match status" value="1"/>
</dbReference>
<proteinExistence type="predicted"/>
<dbReference type="EC" id="2.8.3.5" evidence="2"/>
<evidence type="ECO:0000313" key="3">
    <source>
        <dbReference type="Proteomes" id="UP000263012"/>
    </source>
</evidence>
<reference evidence="3" key="1">
    <citation type="submission" date="2017-11" db="EMBL/GenBank/DDBJ databases">
        <title>Phenotypic and genomic properties of facultatively anaerobic sulfur-reducing natronoarchaea from hypersaline soda lakes.</title>
        <authorList>
            <person name="Sorokin D.Y."/>
            <person name="Kublanov I.V."/>
            <person name="Roman P."/>
            <person name="Sinninghe Damste J.S."/>
            <person name="Golyshin P.N."/>
            <person name="Rojo D."/>
            <person name="Ciordia S."/>
            <person name="Mena M.D.C."/>
            <person name="Ferrer M."/>
            <person name="Messina E."/>
            <person name="Smedile F."/>
            <person name="La Spada G."/>
            <person name="La Cono V."/>
            <person name="Yakimov M.M."/>
        </authorList>
    </citation>
    <scope>NUCLEOTIDE SEQUENCE [LARGE SCALE GENOMIC DNA]</scope>
    <source>
        <strain evidence="3">AArc-Sl</strain>
    </source>
</reference>
<dbReference type="SUPFAM" id="SSF100950">
    <property type="entry name" value="NagB/RpiA/CoA transferase-like"/>
    <property type="match status" value="1"/>
</dbReference>
<dbReference type="Proteomes" id="UP000263012">
    <property type="component" value="Chromosome"/>
</dbReference>
<dbReference type="Pfam" id="PF01144">
    <property type="entry name" value="CoA_trans"/>
    <property type="match status" value="1"/>
</dbReference>
<dbReference type="EMBL" id="CP025066">
    <property type="protein sequence ID" value="AUX10793.1"/>
    <property type="molecule type" value="Genomic_DNA"/>
</dbReference>
<dbReference type="InterPro" id="IPR037171">
    <property type="entry name" value="NagB/RpiA_transferase-like"/>
</dbReference>
<dbReference type="PANTHER" id="PTHR13707">
    <property type="entry name" value="KETOACID-COENZYME A TRANSFERASE"/>
    <property type="match status" value="1"/>
</dbReference>
<sequence>MNVIEEGNGELVGWEHPDDARQWMAEEKSRAFEDKRMTAAEAVDAYVEDGDLIAGGGFGHVRISTPILHEIIRQDVTDLVVSGKTAVFDLDLLIGAGQVAGVEVAYSFGHETRGLAPASRRKVESGEVEVVAEASNGALQWRFLAASMGIPFVPARIMAGTETFEKSSAKVVEDPWSGERITLVPACYPDVAAIHVSKADRYGNAVIDGIAVEDPQLAGAAKRLLVTAEEIVDTEEIRADPDATDIPFFQVDAVVEAPYGSHPGEMPRRYYFDEEHLAEWIELSETEEGAREYVEGYVTGTDDFREYLEAVGGEEKLAELEAIERYEREADYPWA</sequence>
<dbReference type="PANTHER" id="PTHR13707:SF60">
    <property type="entry name" value="ACETATE COA-TRANSFERASE SUBUNIT ALPHA"/>
    <property type="match status" value="1"/>
</dbReference>
<accession>A0A343TNX1</accession>
<dbReference type="AlphaFoldDB" id="A0A343TNX1"/>
<dbReference type="InterPro" id="IPR004165">
    <property type="entry name" value="CoA_trans_fam_I"/>
</dbReference>
<keyword evidence="3" id="KW-1185">Reference proteome</keyword>
<dbReference type="Gene3D" id="3.30.30.40">
    <property type="match status" value="1"/>
</dbReference>